<dbReference type="Pfam" id="PF17673">
    <property type="entry name" value="DUF5532"/>
    <property type="match status" value="1"/>
</dbReference>
<keyword evidence="2" id="KW-0812">Transmembrane</keyword>
<keyword evidence="2" id="KW-0472">Membrane</keyword>
<dbReference type="EMBL" id="JBBHLL010000160">
    <property type="protein sequence ID" value="KAK7812008.1"/>
    <property type="molecule type" value="Genomic_DNA"/>
</dbReference>
<dbReference type="PANTHER" id="PTHR37353:SF1">
    <property type="entry name" value="RIKEN CDNA 4921517D22 GENE"/>
    <property type="match status" value="1"/>
</dbReference>
<evidence type="ECO:0000313" key="3">
    <source>
        <dbReference type="EMBL" id="KAK7812008.1"/>
    </source>
</evidence>
<organism evidence="3 4">
    <name type="scientific">Myodes glareolus</name>
    <name type="common">Bank vole</name>
    <name type="synonym">Clethrionomys glareolus</name>
    <dbReference type="NCBI Taxonomy" id="447135"/>
    <lineage>
        <taxon>Eukaryota</taxon>
        <taxon>Metazoa</taxon>
        <taxon>Chordata</taxon>
        <taxon>Craniata</taxon>
        <taxon>Vertebrata</taxon>
        <taxon>Euteleostomi</taxon>
        <taxon>Mammalia</taxon>
        <taxon>Eutheria</taxon>
        <taxon>Euarchontoglires</taxon>
        <taxon>Glires</taxon>
        <taxon>Rodentia</taxon>
        <taxon>Myomorpha</taxon>
        <taxon>Muroidea</taxon>
        <taxon>Cricetidae</taxon>
        <taxon>Arvicolinae</taxon>
        <taxon>Myodes</taxon>
    </lineage>
</organism>
<keyword evidence="2" id="KW-1133">Transmembrane helix</keyword>
<name>A0AAW0ICY2_MYOGA</name>
<keyword evidence="4" id="KW-1185">Reference proteome</keyword>
<evidence type="ECO:0000313" key="4">
    <source>
        <dbReference type="Proteomes" id="UP001488838"/>
    </source>
</evidence>
<feature type="region of interest" description="Disordered" evidence="1">
    <location>
        <begin position="188"/>
        <end position="208"/>
    </location>
</feature>
<feature type="transmembrane region" description="Helical" evidence="2">
    <location>
        <begin position="27"/>
        <end position="47"/>
    </location>
</feature>
<dbReference type="InterPro" id="IPR040022">
    <property type="entry name" value="C9orf153-like"/>
</dbReference>
<comment type="caution">
    <text evidence="3">The sequence shown here is derived from an EMBL/GenBank/DDBJ whole genome shotgun (WGS) entry which is preliminary data.</text>
</comment>
<protein>
    <recommendedName>
        <fullName evidence="5">Cytochrome P450</fullName>
    </recommendedName>
</protein>
<evidence type="ECO:0000256" key="2">
    <source>
        <dbReference type="SAM" id="Phobius"/>
    </source>
</evidence>
<dbReference type="PANTHER" id="PTHR37353">
    <property type="entry name" value="RIKEN CDNA 4921517D22 GENE"/>
    <property type="match status" value="1"/>
</dbReference>
<sequence length="386" mass="44148">MENILSSLDSLAETWLTFGSASYHIDLSYTLLGGLGLLLLYIYYLMVKLALQSLWKKKYTPKQLQEKAKETGAAPKAPQASLIPQAFSNGHIQIPSTMAVARQVLRGLAIQILTQCPSRNIPVRQLAAGRQRITNVRYELDIPETDHRQLLPDLYASAENFNKESKKSNFQKLCATSFEEARRRLGKKLSAERKDEPHPAAQTRVGSKEQKIASMADLLHHSLLMGSLVPLEQLSRTQHRLIQAGIPPPVHTFPYGFRTDEPMVTPTVPFRKRLPSHTFRKLLLASVTPDRLVFKDKSMRFFSSEPGKQFLDLVDLEWRYFSGLAKWGRIPRKFSFMDIKYNTEKRFVESQGMPGLIFPPLVRKTLVIYPQLDYHEEGYYSLKWNA</sequence>
<accession>A0AAW0ICY2</accession>
<reference evidence="3 4" key="1">
    <citation type="journal article" date="2023" name="bioRxiv">
        <title>Conserved and derived expression patterns and positive selection on dental genes reveal complex evolutionary context of ever-growing rodent molars.</title>
        <authorList>
            <person name="Calamari Z.T."/>
            <person name="Song A."/>
            <person name="Cohen E."/>
            <person name="Akter M."/>
            <person name="Roy R.D."/>
            <person name="Hallikas O."/>
            <person name="Christensen M.M."/>
            <person name="Li P."/>
            <person name="Marangoni P."/>
            <person name="Jernvall J."/>
            <person name="Klein O.D."/>
        </authorList>
    </citation>
    <scope>NUCLEOTIDE SEQUENCE [LARGE SCALE GENOMIC DNA]</scope>
    <source>
        <strain evidence="3">V071</strain>
    </source>
</reference>
<evidence type="ECO:0008006" key="5">
    <source>
        <dbReference type="Google" id="ProtNLM"/>
    </source>
</evidence>
<dbReference type="Proteomes" id="UP001488838">
    <property type="component" value="Unassembled WGS sequence"/>
</dbReference>
<proteinExistence type="predicted"/>
<feature type="compositionally biased region" description="Basic and acidic residues" evidence="1">
    <location>
        <begin position="188"/>
        <end position="198"/>
    </location>
</feature>
<evidence type="ECO:0000256" key="1">
    <source>
        <dbReference type="SAM" id="MobiDB-lite"/>
    </source>
</evidence>
<dbReference type="AlphaFoldDB" id="A0AAW0ICY2"/>
<gene>
    <name evidence="3" type="ORF">U0070_018568</name>
</gene>